<sequence length="156" mass="16809">MTTGNGFVNLTEDSINEYQSLIVSLPESNLLDVPALGVHSVSVFHQLHCIDIWTTAWSICVSLLCVQAISTSNQPSRQQMVWSVSLAGEELTNVKTGPRCMTLSRSSISAIAIATDGAKKKSMAETSGEADMQNTIPKGFRESFGCSSTLLRRVGI</sequence>
<reference evidence="1" key="1">
    <citation type="journal article" date="2020" name="Stud. Mycol.">
        <title>101 Dothideomycetes genomes: a test case for predicting lifestyles and emergence of pathogens.</title>
        <authorList>
            <person name="Haridas S."/>
            <person name="Albert R."/>
            <person name="Binder M."/>
            <person name="Bloem J."/>
            <person name="Labutti K."/>
            <person name="Salamov A."/>
            <person name="Andreopoulos B."/>
            <person name="Baker S."/>
            <person name="Barry K."/>
            <person name="Bills G."/>
            <person name="Bluhm B."/>
            <person name="Cannon C."/>
            <person name="Castanera R."/>
            <person name="Culley D."/>
            <person name="Daum C."/>
            <person name="Ezra D."/>
            <person name="Gonzalez J."/>
            <person name="Henrissat B."/>
            <person name="Kuo A."/>
            <person name="Liang C."/>
            <person name="Lipzen A."/>
            <person name="Lutzoni F."/>
            <person name="Magnuson J."/>
            <person name="Mondo S."/>
            <person name="Nolan M."/>
            <person name="Ohm R."/>
            <person name="Pangilinan J."/>
            <person name="Park H.-J."/>
            <person name="Ramirez L."/>
            <person name="Alfaro M."/>
            <person name="Sun H."/>
            <person name="Tritt A."/>
            <person name="Yoshinaga Y."/>
            <person name="Zwiers L.-H."/>
            <person name="Turgeon B."/>
            <person name="Goodwin S."/>
            <person name="Spatafora J."/>
            <person name="Crous P."/>
            <person name="Grigoriev I."/>
        </authorList>
    </citation>
    <scope>NUCLEOTIDE SEQUENCE</scope>
    <source>
        <strain evidence="1">CBS 113979</strain>
    </source>
</reference>
<dbReference type="AlphaFoldDB" id="A0A6G1GLV2"/>
<name>A0A6G1GLV2_9PEZI</name>
<protein>
    <submittedName>
        <fullName evidence="1">Uncharacterized protein</fullName>
    </submittedName>
</protein>
<accession>A0A6G1GLV2</accession>
<keyword evidence="2" id="KW-1185">Reference proteome</keyword>
<organism evidence="1 2">
    <name type="scientific">Aulographum hederae CBS 113979</name>
    <dbReference type="NCBI Taxonomy" id="1176131"/>
    <lineage>
        <taxon>Eukaryota</taxon>
        <taxon>Fungi</taxon>
        <taxon>Dikarya</taxon>
        <taxon>Ascomycota</taxon>
        <taxon>Pezizomycotina</taxon>
        <taxon>Dothideomycetes</taxon>
        <taxon>Pleosporomycetidae</taxon>
        <taxon>Aulographales</taxon>
        <taxon>Aulographaceae</taxon>
    </lineage>
</organism>
<gene>
    <name evidence="1" type="ORF">K402DRAFT_439474</name>
</gene>
<proteinExistence type="predicted"/>
<evidence type="ECO:0000313" key="1">
    <source>
        <dbReference type="EMBL" id="KAF1981739.1"/>
    </source>
</evidence>
<dbReference type="EMBL" id="ML977194">
    <property type="protein sequence ID" value="KAF1981739.1"/>
    <property type="molecule type" value="Genomic_DNA"/>
</dbReference>
<dbReference type="Proteomes" id="UP000800041">
    <property type="component" value="Unassembled WGS sequence"/>
</dbReference>
<evidence type="ECO:0000313" key="2">
    <source>
        <dbReference type="Proteomes" id="UP000800041"/>
    </source>
</evidence>